<evidence type="ECO:0000256" key="1">
    <source>
        <dbReference type="SAM" id="MobiDB-lite"/>
    </source>
</evidence>
<feature type="transmembrane region" description="Helical" evidence="2">
    <location>
        <begin position="43"/>
        <end position="64"/>
    </location>
</feature>
<dbReference type="AlphaFoldDB" id="A0A6J5XQ88"/>
<reference evidence="4" key="1">
    <citation type="journal article" date="2020" name="Genome Biol.">
        <title>Gamete binning: chromosome-level and haplotype-resolved genome assembly enabled by high-throughput single-cell sequencing of gamete genomes.</title>
        <authorList>
            <person name="Campoy J.A."/>
            <person name="Sun H."/>
            <person name="Goel M."/>
            <person name="Jiao W.-B."/>
            <person name="Folz-Donahue K."/>
            <person name="Wang N."/>
            <person name="Rubio M."/>
            <person name="Liu C."/>
            <person name="Kukat C."/>
            <person name="Ruiz D."/>
            <person name="Huettel B."/>
            <person name="Schneeberger K."/>
        </authorList>
    </citation>
    <scope>NUCLEOTIDE SEQUENCE [LARGE SCALE GENOMIC DNA]</scope>
    <source>
        <strain evidence="4">cv. Rojo Pasion</strain>
    </source>
</reference>
<gene>
    <name evidence="3" type="ORF">ORAREDHAP_LOCUS38996</name>
</gene>
<keyword evidence="2" id="KW-1133">Transmembrane helix</keyword>
<evidence type="ECO:0000313" key="3">
    <source>
        <dbReference type="EMBL" id="CAB4314537.1"/>
    </source>
</evidence>
<accession>A0A6J5XQ88</accession>
<evidence type="ECO:0000313" key="4">
    <source>
        <dbReference type="Proteomes" id="UP000507245"/>
    </source>
</evidence>
<keyword evidence="4" id="KW-1185">Reference proteome</keyword>
<dbReference type="Proteomes" id="UP000507245">
    <property type="component" value="Unassembled WGS sequence"/>
</dbReference>
<protein>
    <submittedName>
        <fullName evidence="3">Uncharacterized protein</fullName>
    </submittedName>
</protein>
<keyword evidence="2" id="KW-0812">Transmembrane</keyword>
<keyword evidence="2" id="KW-0472">Membrane</keyword>
<name>A0A6J5XQ88_PRUAR</name>
<feature type="region of interest" description="Disordered" evidence="1">
    <location>
        <begin position="1"/>
        <end position="26"/>
    </location>
</feature>
<proteinExistence type="predicted"/>
<evidence type="ECO:0000256" key="2">
    <source>
        <dbReference type="SAM" id="Phobius"/>
    </source>
</evidence>
<organism evidence="3 4">
    <name type="scientific">Prunus armeniaca</name>
    <name type="common">Apricot</name>
    <name type="synonym">Armeniaca vulgaris</name>
    <dbReference type="NCBI Taxonomy" id="36596"/>
    <lineage>
        <taxon>Eukaryota</taxon>
        <taxon>Viridiplantae</taxon>
        <taxon>Streptophyta</taxon>
        <taxon>Embryophyta</taxon>
        <taxon>Tracheophyta</taxon>
        <taxon>Spermatophyta</taxon>
        <taxon>Magnoliopsida</taxon>
        <taxon>eudicotyledons</taxon>
        <taxon>Gunneridae</taxon>
        <taxon>Pentapetalae</taxon>
        <taxon>rosids</taxon>
        <taxon>fabids</taxon>
        <taxon>Rosales</taxon>
        <taxon>Rosaceae</taxon>
        <taxon>Amygdaloideae</taxon>
        <taxon>Amygdaleae</taxon>
        <taxon>Prunus</taxon>
    </lineage>
</organism>
<dbReference type="EMBL" id="CAEKKB010000006">
    <property type="protein sequence ID" value="CAB4314537.1"/>
    <property type="molecule type" value="Genomic_DNA"/>
</dbReference>
<sequence length="126" mass="13488">MSGDDDNNDCNGTYDSRDDGGGSGGGRSEIAVVAIVPRMMVEAMTVAMAMMVVEAVAFVVALGQPNIKCSFNLNKMNLYGLVSCTIPSVLLRCNITNFLLISPMQGTKGVWFKGVSLKHPKWGLKL</sequence>